<dbReference type="GO" id="GO:0006952">
    <property type="term" value="P:defense response"/>
    <property type="evidence" value="ECO:0007669"/>
    <property type="project" value="InterPro"/>
</dbReference>
<accession>A0A699K7N2</accession>
<keyword evidence="1" id="KW-0433">Leucine-rich repeat</keyword>
<proteinExistence type="predicted"/>
<dbReference type="EMBL" id="BKCJ010483567">
    <property type="protein sequence ID" value="GFA76494.1"/>
    <property type="molecule type" value="Genomic_DNA"/>
</dbReference>
<dbReference type="InterPro" id="IPR044974">
    <property type="entry name" value="Disease_R_plants"/>
</dbReference>
<feature type="non-terminal residue" evidence="2">
    <location>
        <position position="1"/>
    </location>
</feature>
<dbReference type="GO" id="GO:0043531">
    <property type="term" value="F:ADP binding"/>
    <property type="evidence" value="ECO:0007669"/>
    <property type="project" value="InterPro"/>
</dbReference>
<name>A0A699K7N2_TANCI</name>
<reference evidence="2" key="1">
    <citation type="journal article" date="2019" name="Sci. Rep.">
        <title>Draft genome of Tanacetum cinerariifolium, the natural source of mosquito coil.</title>
        <authorList>
            <person name="Yamashiro T."/>
            <person name="Shiraishi A."/>
            <person name="Satake H."/>
            <person name="Nakayama K."/>
        </authorList>
    </citation>
    <scope>NUCLEOTIDE SEQUENCE</scope>
</reference>
<dbReference type="PANTHER" id="PTHR11017:SF544">
    <property type="entry name" value="ADP-RIBOSYL CYCLASE_CYCLIC ADP-RIBOSE HYDROLASE"/>
    <property type="match status" value="1"/>
</dbReference>
<dbReference type="Gene3D" id="1.10.8.430">
    <property type="entry name" value="Helical domain of apoptotic protease-activating factors"/>
    <property type="match status" value="1"/>
</dbReference>
<dbReference type="AlphaFoldDB" id="A0A699K7N2"/>
<evidence type="ECO:0000256" key="1">
    <source>
        <dbReference type="ARBA" id="ARBA00022614"/>
    </source>
</evidence>
<organism evidence="2">
    <name type="scientific">Tanacetum cinerariifolium</name>
    <name type="common">Dalmatian daisy</name>
    <name type="synonym">Chrysanthemum cinerariifolium</name>
    <dbReference type="NCBI Taxonomy" id="118510"/>
    <lineage>
        <taxon>Eukaryota</taxon>
        <taxon>Viridiplantae</taxon>
        <taxon>Streptophyta</taxon>
        <taxon>Embryophyta</taxon>
        <taxon>Tracheophyta</taxon>
        <taxon>Spermatophyta</taxon>
        <taxon>Magnoliopsida</taxon>
        <taxon>eudicotyledons</taxon>
        <taxon>Gunneridae</taxon>
        <taxon>Pentapetalae</taxon>
        <taxon>asterids</taxon>
        <taxon>campanulids</taxon>
        <taxon>Asterales</taxon>
        <taxon>Asteraceae</taxon>
        <taxon>Asteroideae</taxon>
        <taxon>Anthemideae</taxon>
        <taxon>Anthemidinae</taxon>
        <taxon>Tanacetum</taxon>
    </lineage>
</organism>
<sequence>PFGYFKGQDITIRSVSDGKIKMMCARKVLVVLDDIDHIDQLEALADKEAICLFSRYAFGKEIHIKGYKELSEQVSCYTRGLPLTIKVLGSFLCGKDELEWKDAIERLKTIPLKETLQKLELSYNSLEDDYKEIFLDVACVLKRWNKDEAITALECCGFHARNGKNIVRRLHPTKPNKHSRLWINEEINYILANDLGTEDTTCISVYTDGFKSFEVQMKGLANMKELRFLDLYTAEVLSKLKFLSIHLSLLGTLDLRLAPNVKTVCLVDKFFLEDLHMPVESPKLKSLHLDNTNLMILNLRITKNLKNLSLKFFEHLVELHMPAECLKLKSVGSISL</sequence>
<dbReference type="InterPro" id="IPR042197">
    <property type="entry name" value="Apaf_helical"/>
</dbReference>
<protein>
    <recommendedName>
        <fullName evidence="3">Toll/interleukin-1 receptor (TIR) domain-containing protein</fullName>
    </recommendedName>
</protein>
<evidence type="ECO:0000313" key="2">
    <source>
        <dbReference type="EMBL" id="GFA76494.1"/>
    </source>
</evidence>
<dbReference type="InterPro" id="IPR027417">
    <property type="entry name" value="P-loop_NTPase"/>
</dbReference>
<gene>
    <name evidence="2" type="ORF">Tci_648466</name>
</gene>
<dbReference type="SUPFAM" id="SSF52540">
    <property type="entry name" value="P-loop containing nucleoside triphosphate hydrolases"/>
    <property type="match status" value="1"/>
</dbReference>
<evidence type="ECO:0008006" key="3">
    <source>
        <dbReference type="Google" id="ProtNLM"/>
    </source>
</evidence>
<comment type="caution">
    <text evidence="2">The sequence shown here is derived from an EMBL/GenBank/DDBJ whole genome shotgun (WGS) entry which is preliminary data.</text>
</comment>
<dbReference type="SUPFAM" id="SSF52047">
    <property type="entry name" value="RNI-like"/>
    <property type="match status" value="1"/>
</dbReference>
<dbReference type="PANTHER" id="PTHR11017">
    <property type="entry name" value="LEUCINE-RICH REPEAT-CONTAINING PROTEIN"/>
    <property type="match status" value="1"/>
</dbReference>